<feature type="region of interest" description="Disordered" evidence="1">
    <location>
        <begin position="389"/>
        <end position="411"/>
    </location>
</feature>
<feature type="compositionally biased region" description="Low complexity" evidence="1">
    <location>
        <begin position="68"/>
        <end position="90"/>
    </location>
</feature>
<dbReference type="AlphaFoldDB" id="A0A7C8MPN6"/>
<organism evidence="2 3">
    <name type="scientific">Xylaria multiplex</name>
    <dbReference type="NCBI Taxonomy" id="323545"/>
    <lineage>
        <taxon>Eukaryota</taxon>
        <taxon>Fungi</taxon>
        <taxon>Dikarya</taxon>
        <taxon>Ascomycota</taxon>
        <taxon>Pezizomycotina</taxon>
        <taxon>Sordariomycetes</taxon>
        <taxon>Xylariomycetidae</taxon>
        <taxon>Xylariales</taxon>
        <taxon>Xylariaceae</taxon>
        <taxon>Xylaria</taxon>
    </lineage>
</organism>
<dbReference type="Pfam" id="PF12511">
    <property type="entry name" value="DUF3716"/>
    <property type="match status" value="1"/>
</dbReference>
<dbReference type="OrthoDB" id="4768390at2759"/>
<gene>
    <name evidence="2" type="ORF">GQX73_g7168</name>
</gene>
<feature type="compositionally biased region" description="Polar residues" evidence="1">
    <location>
        <begin position="30"/>
        <end position="41"/>
    </location>
</feature>
<dbReference type="InParanoid" id="A0A7C8MPN6"/>
<feature type="compositionally biased region" description="Basic residues" evidence="1">
    <location>
        <begin position="227"/>
        <end position="236"/>
    </location>
</feature>
<dbReference type="InterPro" id="IPR022190">
    <property type="entry name" value="DUF3716"/>
</dbReference>
<sequence>MADDAHDAHFQSIAEAATASWYAHRASTPNSRHSSLLRQEGSTQNQISTSTITASAPQSTHPLADATSASMGSKTLLSSSSSSTTTTPISSHRDSEAQALEDMDIHSDIPAWESALRSLPAEFANVQVPVHPLAQALMQQPTLRPAEWNQYRQQGGFVPRTAHDYSSLMIYISGQVNPNPCRNCLLRNGPFARCVVSPPAVLAINKARIEMLRPFVKSTNPTPRQTIPRKPKSSSRSRRDDKRKRLELERQQHEEQQRRRLEEPRDVPITQSPAALGAGPGGNLTSFDEKLRYIRASSPRSRRRLAAETLQWQAAIATIEAEGLPPTPNLPVIPINGASFNHNLHTPLSSYTPLGPVATQSAATAVPFPPVSPLAEARIINHGVRNTHEAMDEDGSEDGHEDTASIIKAPM</sequence>
<dbReference type="EMBL" id="WUBL01000090">
    <property type="protein sequence ID" value="KAF2966371.1"/>
    <property type="molecule type" value="Genomic_DNA"/>
</dbReference>
<feature type="region of interest" description="Disordered" evidence="1">
    <location>
        <begin position="215"/>
        <end position="283"/>
    </location>
</feature>
<evidence type="ECO:0000313" key="3">
    <source>
        <dbReference type="Proteomes" id="UP000481858"/>
    </source>
</evidence>
<comment type="caution">
    <text evidence="2">The sequence shown here is derived from an EMBL/GenBank/DDBJ whole genome shotgun (WGS) entry which is preliminary data.</text>
</comment>
<accession>A0A7C8MPN6</accession>
<name>A0A7C8MPN6_9PEZI</name>
<feature type="compositionally biased region" description="Basic and acidic residues" evidence="1">
    <location>
        <begin position="237"/>
        <end position="266"/>
    </location>
</feature>
<evidence type="ECO:0000313" key="2">
    <source>
        <dbReference type="EMBL" id="KAF2966371.1"/>
    </source>
</evidence>
<reference evidence="2 3" key="1">
    <citation type="submission" date="2019-12" db="EMBL/GenBank/DDBJ databases">
        <title>Draft genome sequence of the ascomycete Xylaria multiplex DSM 110363.</title>
        <authorList>
            <person name="Buettner E."/>
            <person name="Kellner H."/>
        </authorList>
    </citation>
    <scope>NUCLEOTIDE SEQUENCE [LARGE SCALE GENOMIC DNA]</scope>
    <source>
        <strain evidence="2 3">DSM 110363</strain>
    </source>
</reference>
<dbReference type="Proteomes" id="UP000481858">
    <property type="component" value="Unassembled WGS sequence"/>
</dbReference>
<keyword evidence="3" id="KW-1185">Reference proteome</keyword>
<protein>
    <submittedName>
        <fullName evidence="2">Uncharacterized protein</fullName>
    </submittedName>
</protein>
<feature type="region of interest" description="Disordered" evidence="1">
    <location>
        <begin position="30"/>
        <end position="97"/>
    </location>
</feature>
<evidence type="ECO:0000256" key="1">
    <source>
        <dbReference type="SAM" id="MobiDB-lite"/>
    </source>
</evidence>
<proteinExistence type="predicted"/>
<feature type="compositionally biased region" description="Low complexity" evidence="1">
    <location>
        <begin position="42"/>
        <end position="60"/>
    </location>
</feature>